<reference evidence="2 3" key="1">
    <citation type="journal article" date="2018" name="Nat. Ecol. Evol.">
        <title>Pezizomycetes genomes reveal the molecular basis of ectomycorrhizal truffle lifestyle.</title>
        <authorList>
            <person name="Murat C."/>
            <person name="Payen T."/>
            <person name="Noel B."/>
            <person name="Kuo A."/>
            <person name="Morin E."/>
            <person name="Chen J."/>
            <person name="Kohler A."/>
            <person name="Krizsan K."/>
            <person name="Balestrini R."/>
            <person name="Da Silva C."/>
            <person name="Montanini B."/>
            <person name="Hainaut M."/>
            <person name="Levati E."/>
            <person name="Barry K.W."/>
            <person name="Belfiori B."/>
            <person name="Cichocki N."/>
            <person name="Clum A."/>
            <person name="Dockter R.B."/>
            <person name="Fauchery L."/>
            <person name="Guy J."/>
            <person name="Iotti M."/>
            <person name="Le Tacon F."/>
            <person name="Lindquist E.A."/>
            <person name="Lipzen A."/>
            <person name="Malagnac F."/>
            <person name="Mello A."/>
            <person name="Molinier V."/>
            <person name="Miyauchi S."/>
            <person name="Poulain J."/>
            <person name="Riccioni C."/>
            <person name="Rubini A."/>
            <person name="Sitrit Y."/>
            <person name="Splivallo R."/>
            <person name="Traeger S."/>
            <person name="Wang M."/>
            <person name="Zifcakova L."/>
            <person name="Wipf D."/>
            <person name="Zambonelli A."/>
            <person name="Paolocci F."/>
            <person name="Nowrousian M."/>
            <person name="Ottonello S."/>
            <person name="Baldrian P."/>
            <person name="Spatafora J.W."/>
            <person name="Henrissat B."/>
            <person name="Nagy L.G."/>
            <person name="Aury J.M."/>
            <person name="Wincker P."/>
            <person name="Grigoriev I.V."/>
            <person name="Bonfante P."/>
            <person name="Martin F.M."/>
        </authorList>
    </citation>
    <scope>NUCLEOTIDE SEQUENCE [LARGE SCALE GENOMIC DNA]</scope>
    <source>
        <strain evidence="2 3">120613-1</strain>
    </source>
</reference>
<dbReference type="Proteomes" id="UP000276215">
    <property type="component" value="Unassembled WGS sequence"/>
</dbReference>
<dbReference type="OrthoDB" id="4115389at2759"/>
<organism evidence="2 3">
    <name type="scientific">Choiromyces venosus 120613-1</name>
    <dbReference type="NCBI Taxonomy" id="1336337"/>
    <lineage>
        <taxon>Eukaryota</taxon>
        <taxon>Fungi</taxon>
        <taxon>Dikarya</taxon>
        <taxon>Ascomycota</taxon>
        <taxon>Pezizomycotina</taxon>
        <taxon>Pezizomycetes</taxon>
        <taxon>Pezizales</taxon>
        <taxon>Tuberaceae</taxon>
        <taxon>Choiromyces</taxon>
    </lineage>
</organism>
<dbReference type="EMBL" id="ML120548">
    <property type="protein sequence ID" value="RPA89963.1"/>
    <property type="molecule type" value="Genomic_DNA"/>
</dbReference>
<sequence>MDIMTERYGFSLSLRAYRDRFSQWEFTKRQALLHKHTELVAKVQELWAQNLSSSNMLHCLSLHGWNLSAIQLWNLRLHLSLHLLMGTANGDNAKFEAAVQAENLVREQLVSGQSI</sequence>
<dbReference type="Pfam" id="PF14420">
    <property type="entry name" value="Clr5"/>
    <property type="match status" value="1"/>
</dbReference>
<accession>A0A3N4IUV6</accession>
<evidence type="ECO:0000313" key="2">
    <source>
        <dbReference type="EMBL" id="RPA89963.1"/>
    </source>
</evidence>
<dbReference type="AlphaFoldDB" id="A0A3N4IUV6"/>
<name>A0A3N4IUV6_9PEZI</name>
<protein>
    <recommendedName>
        <fullName evidence="1">Clr5 domain-containing protein</fullName>
    </recommendedName>
</protein>
<evidence type="ECO:0000259" key="1">
    <source>
        <dbReference type="Pfam" id="PF14420"/>
    </source>
</evidence>
<dbReference type="STRING" id="1336337.A0A3N4IUV6"/>
<dbReference type="InterPro" id="IPR025676">
    <property type="entry name" value="Clr5_dom"/>
</dbReference>
<gene>
    <name evidence="2" type="ORF">L873DRAFT_1821941</name>
</gene>
<evidence type="ECO:0000313" key="3">
    <source>
        <dbReference type="Proteomes" id="UP000276215"/>
    </source>
</evidence>
<feature type="domain" description="Clr5" evidence="1">
    <location>
        <begin position="1"/>
        <end position="28"/>
    </location>
</feature>
<proteinExistence type="predicted"/>
<keyword evidence="3" id="KW-1185">Reference proteome</keyword>